<dbReference type="Gene3D" id="2.10.25.10">
    <property type="entry name" value="Laminin"/>
    <property type="match status" value="9"/>
</dbReference>
<dbReference type="GO" id="GO:0016477">
    <property type="term" value="P:cell migration"/>
    <property type="evidence" value="ECO:0007669"/>
    <property type="project" value="TreeGrafter"/>
</dbReference>
<dbReference type="FunFam" id="2.60.120.260:FF:000010">
    <property type="entry name" value="Laminin subunit beta 1"/>
    <property type="match status" value="1"/>
</dbReference>
<feature type="domain" description="Laminin EGF-like" evidence="25">
    <location>
        <begin position="798"/>
        <end position="845"/>
    </location>
</feature>
<dbReference type="PROSITE" id="PS01248">
    <property type="entry name" value="EGF_LAM_1"/>
    <property type="match status" value="5"/>
</dbReference>
<proteinExistence type="predicted"/>
<dbReference type="GO" id="GO:0070831">
    <property type="term" value="P:basement membrane assembly"/>
    <property type="evidence" value="ECO:0007669"/>
    <property type="project" value="TreeGrafter"/>
</dbReference>
<keyword evidence="10 22" id="KW-1015">Disulfide bond</keyword>
<keyword evidence="9 23" id="KW-0175">Coiled coil</keyword>
<feature type="disulfide bond" evidence="22">
    <location>
        <begin position="1113"/>
        <end position="1130"/>
    </location>
</feature>
<evidence type="ECO:0000256" key="4">
    <source>
        <dbReference type="ARBA" id="ARBA00022553"/>
    </source>
</evidence>
<dbReference type="GO" id="GO:0005178">
    <property type="term" value="F:integrin binding"/>
    <property type="evidence" value="ECO:0007669"/>
    <property type="project" value="TreeGrafter"/>
</dbReference>
<evidence type="ECO:0000256" key="2">
    <source>
        <dbReference type="ARBA" id="ARBA00022525"/>
    </source>
</evidence>
<dbReference type="PANTHER" id="PTHR10574:SF233">
    <property type="entry name" value="LAMININ SUBUNIT BETA-1"/>
    <property type="match status" value="1"/>
</dbReference>
<keyword evidence="6" id="KW-0677">Repeat</keyword>
<feature type="disulfide bond" evidence="22">
    <location>
        <begin position="537"/>
        <end position="554"/>
    </location>
</feature>
<accession>A0A8C9G2I4</accession>
<dbReference type="GO" id="GO:0043259">
    <property type="term" value="C:laminin-10 complex"/>
    <property type="evidence" value="ECO:0007669"/>
    <property type="project" value="UniProtKB-ARBA"/>
</dbReference>
<comment type="caution">
    <text evidence="22">Lacks conserved residue(s) required for the propagation of feature annotation.</text>
</comment>
<feature type="disulfide bond" evidence="22">
    <location>
        <begin position="1161"/>
        <end position="1178"/>
    </location>
</feature>
<dbReference type="PROSITE" id="PS51116">
    <property type="entry name" value="LAMININ_IVB"/>
    <property type="match status" value="1"/>
</dbReference>
<organism evidence="28 29">
    <name type="scientific">Pavo cristatus</name>
    <name type="common">Indian peafowl</name>
    <name type="synonym">Blue peafowl</name>
    <dbReference type="NCBI Taxonomy" id="9049"/>
    <lineage>
        <taxon>Eukaryota</taxon>
        <taxon>Metazoa</taxon>
        <taxon>Chordata</taxon>
        <taxon>Craniata</taxon>
        <taxon>Vertebrata</taxon>
        <taxon>Euteleostomi</taxon>
        <taxon>Archelosauria</taxon>
        <taxon>Archosauria</taxon>
        <taxon>Dinosauria</taxon>
        <taxon>Saurischia</taxon>
        <taxon>Theropoda</taxon>
        <taxon>Coelurosauria</taxon>
        <taxon>Aves</taxon>
        <taxon>Neognathae</taxon>
        <taxon>Galloanserae</taxon>
        <taxon>Galliformes</taxon>
        <taxon>Phasianidae</taxon>
        <taxon>Phasianinae</taxon>
        <taxon>Pavo</taxon>
    </lineage>
</organism>
<keyword evidence="12 22" id="KW-0424">Laminin EGF-like domain</keyword>
<feature type="disulfide bond" evidence="22">
    <location>
        <begin position="867"/>
        <end position="876"/>
    </location>
</feature>
<dbReference type="FunFam" id="2.10.25.10:FF:000065">
    <property type="entry name" value="Laminin subunit beta 1"/>
    <property type="match status" value="1"/>
</dbReference>
<evidence type="ECO:0000256" key="12">
    <source>
        <dbReference type="ARBA" id="ARBA00023292"/>
    </source>
</evidence>
<reference evidence="28" key="2">
    <citation type="submission" date="2025-09" db="UniProtKB">
        <authorList>
            <consortium name="Ensembl"/>
        </authorList>
    </citation>
    <scope>IDENTIFICATION</scope>
</reference>
<keyword evidence="7" id="KW-0084">Basement membrane</keyword>
<feature type="domain" description="Laminin EGF-like" evidence="25">
    <location>
        <begin position="360"/>
        <end position="422"/>
    </location>
</feature>
<feature type="disulfide bond" evidence="22">
    <location>
        <begin position="848"/>
        <end position="865"/>
    </location>
</feature>
<feature type="disulfide bond" evidence="22">
    <location>
        <begin position="312"/>
        <end position="321"/>
    </location>
</feature>
<dbReference type="GO" id="GO:0034446">
    <property type="term" value="P:substrate adhesion-dependent cell spreading"/>
    <property type="evidence" value="ECO:0007669"/>
    <property type="project" value="TreeGrafter"/>
</dbReference>
<dbReference type="GO" id="GO:0009887">
    <property type="term" value="P:animal organ morphogenesis"/>
    <property type="evidence" value="ECO:0007669"/>
    <property type="project" value="TreeGrafter"/>
</dbReference>
<feature type="disulfide bond" evidence="22">
    <location>
        <begin position="1180"/>
        <end position="1189"/>
    </location>
</feature>
<name>A0A8C9G2I4_PAVCR</name>
<dbReference type="FunFam" id="2.10.25.10:FF:000101">
    <property type="entry name" value="Laminin subunit beta 1"/>
    <property type="match status" value="1"/>
</dbReference>
<dbReference type="Pfam" id="PF00055">
    <property type="entry name" value="Laminin_N"/>
    <property type="match status" value="1"/>
</dbReference>
<evidence type="ECO:0000256" key="6">
    <source>
        <dbReference type="ARBA" id="ARBA00022737"/>
    </source>
</evidence>
<dbReference type="FunFam" id="2.170.300.10:FF:000004">
    <property type="entry name" value="Laminin subunit beta 1"/>
    <property type="match status" value="1"/>
</dbReference>
<dbReference type="GO" id="GO:0005606">
    <property type="term" value="C:laminin-1 complex"/>
    <property type="evidence" value="ECO:0007669"/>
    <property type="project" value="UniProtKB-ARBA"/>
</dbReference>
<evidence type="ECO:0000256" key="17">
    <source>
        <dbReference type="ARBA" id="ARBA00076920"/>
    </source>
</evidence>
<evidence type="ECO:0000259" key="25">
    <source>
        <dbReference type="PROSITE" id="PS50027"/>
    </source>
</evidence>
<evidence type="ECO:0000256" key="9">
    <source>
        <dbReference type="ARBA" id="ARBA00023054"/>
    </source>
</evidence>
<dbReference type="FunFam" id="2.10.25.10:FF:000145">
    <property type="entry name" value="Laminin subunit beta 1"/>
    <property type="match status" value="1"/>
</dbReference>
<feature type="domain" description="Laminin EGF-like" evidence="25">
    <location>
        <begin position="483"/>
        <end position="534"/>
    </location>
</feature>
<feature type="disulfide bond" evidence="22">
    <location>
        <begin position="1083"/>
        <end position="1092"/>
    </location>
</feature>
<feature type="coiled-coil region" evidence="23">
    <location>
        <begin position="1533"/>
        <end position="1560"/>
    </location>
</feature>
<dbReference type="GO" id="GO:0005737">
    <property type="term" value="C:cytoplasm"/>
    <property type="evidence" value="ECO:0007669"/>
    <property type="project" value="UniProtKB-ARBA"/>
</dbReference>
<feature type="domain" description="Laminin IV type B" evidence="26">
    <location>
        <begin position="574"/>
        <end position="792"/>
    </location>
</feature>
<feature type="disulfide bond" evidence="22">
    <location>
        <begin position="506"/>
        <end position="515"/>
    </location>
</feature>
<dbReference type="Gene3D" id="2.170.300.10">
    <property type="entry name" value="Tie2 ligand-binding domain superfamily"/>
    <property type="match status" value="2"/>
</dbReference>
<evidence type="ECO:0000256" key="20">
    <source>
        <dbReference type="ARBA" id="ARBA00083431"/>
    </source>
</evidence>
<evidence type="ECO:0000256" key="24">
    <source>
        <dbReference type="SAM" id="MobiDB-lite"/>
    </source>
</evidence>
<evidence type="ECO:0000256" key="3">
    <source>
        <dbReference type="ARBA" id="ARBA00022530"/>
    </source>
</evidence>
<dbReference type="Pfam" id="PF24973">
    <property type="entry name" value="EGF_LMN_ATRN"/>
    <property type="match status" value="2"/>
</dbReference>
<dbReference type="Pfam" id="PF21199">
    <property type="entry name" value="LAMININ_IV_B"/>
    <property type="match status" value="1"/>
</dbReference>
<keyword evidence="4" id="KW-0597">Phosphoprotein</keyword>
<dbReference type="SMART" id="SM00136">
    <property type="entry name" value="LamNT"/>
    <property type="match status" value="1"/>
</dbReference>
<feature type="domain" description="Laminin EGF-like" evidence="25">
    <location>
        <begin position="423"/>
        <end position="482"/>
    </location>
</feature>
<dbReference type="FunFam" id="2.10.25.10:FF:000130">
    <property type="entry name" value="Laminin subunit beta 1"/>
    <property type="match status" value="1"/>
</dbReference>
<comment type="subcellular location">
    <subcellularLocation>
        <location evidence="1">Secreted</location>
        <location evidence="1">Extracellular space</location>
        <location evidence="1">Extracellular matrix</location>
        <location evidence="1">Basement membrane</location>
    </subcellularLocation>
</comment>
<evidence type="ECO:0000256" key="23">
    <source>
        <dbReference type="SAM" id="Coils"/>
    </source>
</evidence>
<dbReference type="PANTHER" id="PTHR10574">
    <property type="entry name" value="NETRIN/LAMININ-RELATED"/>
    <property type="match status" value="1"/>
</dbReference>
<dbReference type="FunFam" id="2.10.25.10:FF:000280">
    <property type="entry name" value="Laminin subunit beta 4"/>
    <property type="match status" value="1"/>
</dbReference>
<dbReference type="FunFam" id="2.10.25.10:FF:000011">
    <property type="entry name" value="Cadherin EGF LAG seven-pass G-type receptor"/>
    <property type="match status" value="1"/>
</dbReference>
<feature type="disulfide bond" evidence="22">
    <location>
        <begin position="819"/>
        <end position="828"/>
    </location>
</feature>
<feature type="disulfide bond" evidence="22">
    <location>
        <begin position="518"/>
        <end position="532"/>
    </location>
</feature>
<feature type="domain" description="Laminin EGF-like" evidence="25">
    <location>
        <begin position="846"/>
        <end position="891"/>
    </location>
</feature>
<evidence type="ECO:0000256" key="5">
    <source>
        <dbReference type="ARBA" id="ARBA00022729"/>
    </source>
</evidence>
<evidence type="ECO:0000256" key="8">
    <source>
        <dbReference type="ARBA" id="ARBA00022889"/>
    </source>
</evidence>
<feature type="disulfide bond" evidence="22">
    <location>
        <begin position="1111"/>
        <end position="1123"/>
    </location>
</feature>
<dbReference type="InterPro" id="IPR056863">
    <property type="entry name" value="LMN_ATRN_NET-like_EGF"/>
</dbReference>
<evidence type="ECO:0000256" key="14">
    <source>
        <dbReference type="ARBA" id="ARBA00071083"/>
    </source>
</evidence>
<comment type="subunit">
    <text evidence="13">Laminin is a complex glycoprotein, consisting of three different polypeptide chains (alpha, beta, gamma), which are bound to each other by disulfide bonds into a cross-shaped molecule comprising one long and three short arms with globules at each end. Beta-1 is a subunit of laminin-1 (laminin-111 or EHS laminin), laminin-2 (laminin-211 or merosin), laminin-6 (laminin-311 or K-laminin), laminin-8 (laminin-411), laminin-10 (laminin-511) and laminin-12 (laminin-213). Interacts with ITGB1.</text>
</comment>
<feature type="disulfide bond" evidence="22">
    <location>
        <begin position="390"/>
        <end position="399"/>
    </location>
</feature>
<evidence type="ECO:0000256" key="7">
    <source>
        <dbReference type="ARBA" id="ARBA00022869"/>
    </source>
</evidence>
<dbReference type="InterPro" id="IPR002049">
    <property type="entry name" value="LE_dom"/>
</dbReference>
<dbReference type="Gene3D" id="2.60.120.260">
    <property type="entry name" value="Galactose-binding domain-like"/>
    <property type="match status" value="1"/>
</dbReference>
<evidence type="ECO:0000256" key="13">
    <source>
        <dbReference type="ARBA" id="ARBA00065312"/>
    </source>
</evidence>
<sequence>PRGGGGAEGEGRGRPAAWSRSPGAAWSTLWVAAAQEPEYSYGCAEGSCYPATGDLLIGRAARLSASSTCGLHQPEPYCIVSHLQDKKCFICDSEDPFHDTLNPDSHRIENVVTTFAPNRLKLWWQSENGLENVTIQLNLEAEFHFTHLIMTFKTFRPAAMLIERSSDFGKTWQVYRYFAYDCESSFPGISTGPMKKVDDIICDSRYSDIEPSTEGEVIYRVLDPAFRIEDPYSPRIQNLLKITNLRVKFTKLHTLGDNLLDSRMEIREKYYYAIYDMVVRGNCFCYGHASECAPVEGFSEEVEGMVHGHCMCRHNTKGLNCEQCLDFYHDLPWRPAEGRNSNHYALLCELLSILIFVTECNCNGHSAQCHFDMAVYMATGNTSGGVCDDCQHNTVGRNCEQCKPFYFQHPERDLRDPDVCEPCNCDPAGSQNGGVCDRYTDFSTGLIAGQCRCKLFVEGERCDLCKEGFYGLSADDPAGCQSCACNPLGTHPGGNPCDSETGNCYCKRLVTGKQCNQCLPEHWGLSNDMDGCRPCDCDQGGALHNNCSSESGQCECRPHMFGRQCNQVEPGYYFISLDHYIYEAEEANLGPGVNIIERQSTQDRTPSWTGIGFVRVPEGAYLEFYIDNIPYSMEYDIVIRYEPQLPDQWEKAVVTVSRPGKIPTGSRCGNTVPDDDNQVVSLPPGSRYVVLPRPVCFEKGLNYTIRLELSQYSLVESEMENPYTLIDSLVLMPYCKSLDIFTVGGTGEDVVTNSAWETFQRYRCLENSRSVVKTPMTDVCKNIIFSISALLHETALSCQCDPQGSLSSVCDPSGGQCQCRPNVVGRQCNRCAPGTFGFGPSGCRPCECHLRGSYNSFCDAETGQCHCFPGVYGRQCDRCLPGFWGFPSCQPCHCNGHADDCSPYTGECLHCRDHTAGPNCERCEDGYYGDPILGSGDHCRPCPCPDGPESGRQFASGCYQDPVTLQVVCVCSTGYIGRLRCDECASGFFGSPDEVGGACQPCQCNNNIDATDPEACDKRTGTCVKCLYHTEGENCHLCRQGYYGSALQQDCRKCVCNYLGTVREDCDDAENCRCEAATGQCRCLPGVVGQTCDRCAPHTWRLASGTGCEPCDCDTARSLGPACNEFTGQCHCMPGFGGRTCRECQELFWGDPSVECRACDCNPRGIQTPQCDRATGQCICNEGVEGPRCDKCSRGYSGFFPDCVPCHQCFALWDVIVGELTNRTQQFLDRANALKITGVVGPYQQTLSTLEEKLGEIKAIIAQNPTVNAAGLGLREQAEAARWVRGHPGRARHGPAPLERLSVVPSRHPMSRSLAGKVGAAQTALGKLTAGSFDSHLCHFCLSVEDSADLDSIEAVANEVLNMEMPSTPEQLQALTEDIRERVESLSDVEVILQQSAGDIARAEMLLEEAKKARYATPFCITYLQSPRTGMSFTLPRNAEFILPQSRFPIPSLRASEETLNNATLRLFALERSVEDLKQKAATNSESVGSIEEKIVSAKQNAEEVKQVRSLGKILKESQQNSPWGWVELENTYENNQKVLEDKAKQLVELEETVRSLLQTISQKVAVYSTCL</sequence>
<feature type="disulfide bond" evidence="22">
    <location>
        <begin position="911"/>
        <end position="920"/>
    </location>
</feature>
<keyword evidence="11" id="KW-0325">Glycoprotein</keyword>
<dbReference type="SMART" id="SM00180">
    <property type="entry name" value="EGF_Lam"/>
    <property type="match status" value="13"/>
</dbReference>
<dbReference type="InterPro" id="IPR000742">
    <property type="entry name" value="EGF"/>
</dbReference>
<dbReference type="Proteomes" id="UP000694428">
    <property type="component" value="Unplaced"/>
</dbReference>
<dbReference type="CDD" id="cd00055">
    <property type="entry name" value="EGF_Lam"/>
    <property type="match status" value="12"/>
</dbReference>
<reference evidence="28" key="1">
    <citation type="submission" date="2025-08" db="UniProtKB">
        <authorList>
            <consortium name="Ensembl"/>
        </authorList>
    </citation>
    <scope>IDENTIFICATION</scope>
</reference>
<evidence type="ECO:0000256" key="16">
    <source>
        <dbReference type="ARBA" id="ARBA00075415"/>
    </source>
</evidence>
<dbReference type="FunFam" id="2.10.25.10:FF:000083">
    <property type="entry name" value="Laminin subunit alpha"/>
    <property type="match status" value="1"/>
</dbReference>
<keyword evidence="3" id="KW-0272">Extracellular matrix</keyword>
<protein>
    <recommendedName>
        <fullName evidence="14">Laminin subunit beta-1</fullName>
    </recommendedName>
    <alternativeName>
        <fullName evidence="17">Laminin B1 chain</fullName>
    </alternativeName>
    <alternativeName>
        <fullName evidence="15">Laminin-1 subunit beta</fullName>
    </alternativeName>
    <alternativeName>
        <fullName evidence="19">Laminin-10 subunit beta</fullName>
    </alternativeName>
    <alternativeName>
        <fullName evidence="16">Laminin-12 subunit beta</fullName>
    </alternativeName>
    <alternativeName>
        <fullName evidence="20">Laminin-2 subunit beta</fullName>
    </alternativeName>
    <alternativeName>
        <fullName evidence="18">Laminin-6 subunit beta</fullName>
    </alternativeName>
    <alternativeName>
        <fullName evidence="21">Laminin-8 subunit beta</fullName>
    </alternativeName>
</protein>
<feature type="domain" description="Laminin EGF-like" evidence="25">
    <location>
        <begin position="892"/>
        <end position="941"/>
    </location>
</feature>
<dbReference type="GO" id="GO:0007411">
    <property type="term" value="P:axon guidance"/>
    <property type="evidence" value="ECO:0007669"/>
    <property type="project" value="TreeGrafter"/>
</dbReference>
<evidence type="ECO:0000256" key="15">
    <source>
        <dbReference type="ARBA" id="ARBA00075282"/>
    </source>
</evidence>
<feature type="domain" description="Laminin EGF-like" evidence="25">
    <location>
        <begin position="1054"/>
        <end position="1110"/>
    </location>
</feature>
<evidence type="ECO:0000256" key="21">
    <source>
        <dbReference type="ARBA" id="ARBA00083813"/>
    </source>
</evidence>
<evidence type="ECO:0000259" key="26">
    <source>
        <dbReference type="PROSITE" id="PS51116"/>
    </source>
</evidence>
<keyword evidence="8" id="KW-0130">Cell adhesion</keyword>
<feature type="domain" description="Laminin EGF-like" evidence="25">
    <location>
        <begin position="283"/>
        <end position="335"/>
    </location>
</feature>
<dbReference type="GO" id="GO:0009888">
    <property type="term" value="P:tissue development"/>
    <property type="evidence" value="ECO:0007669"/>
    <property type="project" value="TreeGrafter"/>
</dbReference>
<feature type="disulfide bond" evidence="22">
    <location>
        <begin position="800"/>
        <end position="817"/>
    </location>
</feature>
<dbReference type="PROSITE" id="PS50027">
    <property type="entry name" value="EGF_LAM_2"/>
    <property type="match status" value="12"/>
</dbReference>
<evidence type="ECO:0000256" key="11">
    <source>
        <dbReference type="ARBA" id="ARBA00023180"/>
    </source>
</evidence>
<keyword evidence="2" id="KW-0964">Secreted</keyword>
<dbReference type="PROSITE" id="PS51117">
    <property type="entry name" value="LAMININ_NTER"/>
    <property type="match status" value="1"/>
</dbReference>
<keyword evidence="29" id="KW-1185">Reference proteome</keyword>
<feature type="disulfide bond" evidence="22">
    <location>
        <begin position="1026"/>
        <end position="1035"/>
    </location>
</feature>
<feature type="domain" description="Laminin EGF-like" evidence="25">
    <location>
        <begin position="1002"/>
        <end position="1053"/>
    </location>
</feature>
<evidence type="ECO:0000256" key="22">
    <source>
        <dbReference type="PROSITE-ProRule" id="PRU00460"/>
    </source>
</evidence>
<feature type="disulfide bond" evidence="22">
    <location>
        <begin position="1132"/>
        <end position="1141"/>
    </location>
</feature>
<feature type="region of interest" description="Disordered" evidence="24">
    <location>
        <begin position="1"/>
        <end position="20"/>
    </location>
</feature>
<feature type="disulfide bond" evidence="22">
    <location>
        <begin position="846"/>
        <end position="858"/>
    </location>
</feature>
<feature type="disulfide bond" evidence="22">
    <location>
        <begin position="798"/>
        <end position="810"/>
    </location>
</feature>
<feature type="disulfide bond" evidence="22">
    <location>
        <begin position="453"/>
        <end position="462"/>
    </location>
</feature>
<dbReference type="GO" id="GO:0150043">
    <property type="term" value="F:structural constituent of synapse-associated extracellular matrix"/>
    <property type="evidence" value="ECO:0007669"/>
    <property type="project" value="TreeGrafter"/>
</dbReference>
<dbReference type="FunFam" id="2.10.25.10:FF:000138">
    <property type="entry name" value="Laminin subunit beta 1"/>
    <property type="match status" value="1"/>
</dbReference>
<keyword evidence="5" id="KW-0732">Signal</keyword>
<evidence type="ECO:0000256" key="19">
    <source>
        <dbReference type="ARBA" id="ARBA00082919"/>
    </source>
</evidence>
<evidence type="ECO:0000256" key="1">
    <source>
        <dbReference type="ARBA" id="ARBA00004302"/>
    </source>
</evidence>
<feature type="disulfide bond" evidence="22">
    <location>
        <begin position="556"/>
        <end position="565"/>
    </location>
</feature>
<feature type="disulfide bond" evidence="22">
    <location>
        <begin position="1054"/>
        <end position="1066"/>
    </location>
</feature>
<dbReference type="InterPro" id="IPR013015">
    <property type="entry name" value="Laminin_IV_B"/>
</dbReference>
<dbReference type="Ensembl" id="ENSPSTT00000024247.1">
    <property type="protein sequence ID" value="ENSPSTP00000023064.1"/>
    <property type="gene ID" value="ENSPSTG00000015189.1"/>
</dbReference>
<feature type="disulfide bond" evidence="22">
    <location>
        <begin position="1159"/>
        <end position="1171"/>
    </location>
</feature>
<dbReference type="SMART" id="SM00181">
    <property type="entry name" value="EGF"/>
    <property type="match status" value="9"/>
</dbReference>
<evidence type="ECO:0000313" key="28">
    <source>
        <dbReference type="Ensembl" id="ENSPSTP00000023064.1"/>
    </source>
</evidence>
<dbReference type="PRINTS" id="PR00011">
    <property type="entry name" value="EGFLAMININ"/>
</dbReference>
<dbReference type="FunFam" id="2.10.25.10:FF:000084">
    <property type="entry name" value="Laminin subunit alpha 3"/>
    <property type="match status" value="1"/>
</dbReference>
<feature type="domain" description="Laminin EGF-like" evidence="25">
    <location>
        <begin position="1159"/>
        <end position="1205"/>
    </location>
</feature>
<dbReference type="InterPro" id="IPR050440">
    <property type="entry name" value="Laminin/Netrin_ECM"/>
</dbReference>
<feature type="domain" description="Laminin EGF-like" evidence="25">
    <location>
        <begin position="1111"/>
        <end position="1158"/>
    </location>
</feature>
<feature type="disulfide bond" evidence="22">
    <location>
        <begin position="535"/>
        <end position="547"/>
    </location>
</feature>
<dbReference type="Pfam" id="PF00053">
    <property type="entry name" value="EGF_laminin"/>
    <property type="match status" value="11"/>
</dbReference>
<evidence type="ECO:0000259" key="27">
    <source>
        <dbReference type="PROSITE" id="PS51117"/>
    </source>
</evidence>
<evidence type="ECO:0000313" key="29">
    <source>
        <dbReference type="Proteomes" id="UP000694428"/>
    </source>
</evidence>
<feature type="coiled-coil region" evidence="23">
    <location>
        <begin position="1460"/>
        <end position="1508"/>
    </location>
</feature>
<dbReference type="InterPro" id="IPR008211">
    <property type="entry name" value="Laminin_N"/>
</dbReference>
<evidence type="ECO:0000256" key="18">
    <source>
        <dbReference type="ARBA" id="ARBA00076958"/>
    </source>
</evidence>
<dbReference type="FunFam" id="2.10.25.10:FF:000135">
    <property type="entry name" value="Laminin subunit beta 4"/>
    <property type="match status" value="2"/>
</dbReference>
<evidence type="ECO:0000256" key="10">
    <source>
        <dbReference type="ARBA" id="ARBA00023157"/>
    </source>
</evidence>
<feature type="domain" description="Laminin EGF-like" evidence="25">
    <location>
        <begin position="535"/>
        <end position="580"/>
    </location>
</feature>
<dbReference type="SUPFAM" id="SSF57196">
    <property type="entry name" value="EGF/Laminin"/>
    <property type="match status" value="13"/>
</dbReference>
<dbReference type="FunFam" id="2.170.300.10:FF:000001">
    <property type="entry name" value="Laminin subunit beta-1"/>
    <property type="match status" value="1"/>
</dbReference>
<feature type="domain" description="Laminin N-terminal" evidence="27">
    <location>
        <begin position="44"/>
        <end position="282"/>
    </location>
</feature>